<organism evidence="1">
    <name type="scientific">bioreactor metagenome</name>
    <dbReference type="NCBI Taxonomy" id="1076179"/>
    <lineage>
        <taxon>unclassified sequences</taxon>
        <taxon>metagenomes</taxon>
        <taxon>ecological metagenomes</taxon>
    </lineage>
</organism>
<sequence length="267" mass="31238">MSDSDLTKKYIIPNLKPFFEQMGEMAISLNKSFSKFGKIILQYNDMIEQWSQRISTIIKPLVDGTIVENYKSSFEEWGNYGWTIIESAPISLFFEIPQTQIDADKIALRYLKKSELELLFKDLYTYKIKKLELDEAIKCFKSSCYKACAMIVISMIEQKLLNFQDRNGEFDSKKVGGKAVSRFNTYMSNSGGIDEKSIKYLLYCNITVFLKKLFESANNFKDEPDFLNRNFIMHGMTKKKVRRKDCIKLFLALKNFLLLSEFYNFKC</sequence>
<accession>A0A644WFR8</accession>
<gene>
    <name evidence="1" type="ORF">SDC9_48645</name>
</gene>
<comment type="caution">
    <text evidence="1">The sequence shown here is derived from an EMBL/GenBank/DDBJ whole genome shotgun (WGS) entry which is preliminary data.</text>
</comment>
<name>A0A644WFR8_9ZZZZ</name>
<dbReference type="AlphaFoldDB" id="A0A644WFR8"/>
<protein>
    <submittedName>
        <fullName evidence="1">Uncharacterized protein</fullName>
    </submittedName>
</protein>
<evidence type="ECO:0000313" key="1">
    <source>
        <dbReference type="EMBL" id="MPM02397.1"/>
    </source>
</evidence>
<dbReference type="EMBL" id="VSSQ01000865">
    <property type="protein sequence ID" value="MPM02397.1"/>
    <property type="molecule type" value="Genomic_DNA"/>
</dbReference>
<reference evidence="1" key="1">
    <citation type="submission" date="2019-08" db="EMBL/GenBank/DDBJ databases">
        <authorList>
            <person name="Kucharzyk K."/>
            <person name="Murdoch R.W."/>
            <person name="Higgins S."/>
            <person name="Loffler F."/>
        </authorList>
    </citation>
    <scope>NUCLEOTIDE SEQUENCE</scope>
</reference>
<proteinExistence type="predicted"/>